<evidence type="ECO:0000313" key="3">
    <source>
        <dbReference type="Proteomes" id="UP000248214"/>
    </source>
</evidence>
<dbReference type="SUPFAM" id="SSF55729">
    <property type="entry name" value="Acyl-CoA N-acyltransferases (Nat)"/>
    <property type="match status" value="1"/>
</dbReference>
<dbReference type="EMBL" id="PDOD01000004">
    <property type="protein sequence ID" value="PYZ92357.1"/>
    <property type="molecule type" value="Genomic_DNA"/>
</dbReference>
<feature type="domain" description="N-acetyltransferase" evidence="1">
    <location>
        <begin position="1"/>
        <end position="147"/>
    </location>
</feature>
<reference evidence="2 3" key="1">
    <citation type="submission" date="2017-10" db="EMBL/GenBank/DDBJ databases">
        <title>Bacillus sp. nov., a halophilic bacterium isolated from a Keqin Lake.</title>
        <authorList>
            <person name="Wang H."/>
        </authorList>
    </citation>
    <scope>NUCLEOTIDE SEQUENCE [LARGE SCALE GENOMIC DNA]</scope>
    <source>
        <strain evidence="2 3">KQ-12</strain>
    </source>
</reference>
<dbReference type="PROSITE" id="PS51186">
    <property type="entry name" value="GNAT"/>
    <property type="match status" value="1"/>
</dbReference>
<dbReference type="PANTHER" id="PTHR37817">
    <property type="entry name" value="N-ACETYLTRANSFERASE EIS"/>
    <property type="match status" value="1"/>
</dbReference>
<dbReference type="InterPro" id="IPR051554">
    <property type="entry name" value="Acetyltransferase_Eis"/>
</dbReference>
<dbReference type="CDD" id="cd04301">
    <property type="entry name" value="NAT_SF"/>
    <property type="match status" value="1"/>
</dbReference>
<dbReference type="PANTHER" id="PTHR37817:SF1">
    <property type="entry name" value="N-ACETYLTRANSFERASE EIS"/>
    <property type="match status" value="1"/>
</dbReference>
<dbReference type="Gene3D" id="3.40.630.30">
    <property type="match status" value="2"/>
</dbReference>
<dbReference type="InterPro" id="IPR025559">
    <property type="entry name" value="Eis_dom"/>
</dbReference>
<accession>A0A323TFA4</accession>
<dbReference type="OrthoDB" id="9768284at2"/>
<dbReference type="InterPro" id="IPR041380">
    <property type="entry name" value="Acetyltransf_17"/>
</dbReference>
<sequence>MSIRKLRPSEVESSIRMSEFAFQYEMTEEERKERIKLTDPNETWVIEEEGQIISKTAVIPFHVYVDGRPVSMGGVSGVVTWPEHRRNGLVSQLLKHALKQMKEDGQLLSFLFPFSIPFYRKFGWELFADNESITLTRDQLPPRKQHKGIVKRIDKDYTMIEDVYHTWAKRYSGAIVRDEKWWDQSVFKRKKGTLAAYYNEELTVTGYMIYEVKGRKMTVHEMIWLDGDARHGLWSFITNHDSMIDTATIKTVAHDRLPFLLTDPKVKREVSSYFMARIVNVKEFLSIYPFTIENNTPPIILHITDEFCPWNDGTYIIVKKDGQIDVRFFQTQKDSEKEIGASCQHPPKKGLRLSVQSLTAVLFNYQPADVLHEEEWIVGDHETLKLLNKSTPALKPFLYDFF</sequence>
<evidence type="ECO:0000259" key="1">
    <source>
        <dbReference type="PROSITE" id="PS51186"/>
    </source>
</evidence>
<dbReference type="GO" id="GO:0030649">
    <property type="term" value="P:aminoglycoside antibiotic catabolic process"/>
    <property type="evidence" value="ECO:0007669"/>
    <property type="project" value="TreeGrafter"/>
</dbReference>
<dbReference type="Pfam" id="PF17668">
    <property type="entry name" value="Acetyltransf_17"/>
    <property type="match status" value="1"/>
</dbReference>
<name>A0A323TFA4_9BACI</name>
<dbReference type="Pfam" id="PF13530">
    <property type="entry name" value="SCP2_2"/>
    <property type="match status" value="1"/>
</dbReference>
<dbReference type="SUPFAM" id="SSF55718">
    <property type="entry name" value="SCP-like"/>
    <property type="match status" value="1"/>
</dbReference>
<gene>
    <name evidence="2" type="ORF">CR194_16120</name>
</gene>
<dbReference type="Gene3D" id="3.30.1050.10">
    <property type="entry name" value="SCP2 sterol-binding domain"/>
    <property type="match status" value="1"/>
</dbReference>
<keyword evidence="3" id="KW-1185">Reference proteome</keyword>
<evidence type="ECO:0000313" key="2">
    <source>
        <dbReference type="EMBL" id="PYZ92357.1"/>
    </source>
</evidence>
<comment type="caution">
    <text evidence="2">The sequence shown here is derived from an EMBL/GenBank/DDBJ whole genome shotgun (WGS) entry which is preliminary data.</text>
</comment>
<dbReference type="InterPro" id="IPR036527">
    <property type="entry name" value="SCP2_sterol-bd_dom_sf"/>
</dbReference>
<dbReference type="AlphaFoldDB" id="A0A323TFA4"/>
<dbReference type="Pfam" id="PF13527">
    <property type="entry name" value="Acetyltransf_9"/>
    <property type="match status" value="1"/>
</dbReference>
<proteinExistence type="predicted"/>
<dbReference type="InterPro" id="IPR016181">
    <property type="entry name" value="Acyl_CoA_acyltransferase"/>
</dbReference>
<dbReference type="InterPro" id="IPR000182">
    <property type="entry name" value="GNAT_dom"/>
</dbReference>
<dbReference type="GO" id="GO:0034069">
    <property type="term" value="F:aminoglycoside N-acetyltransferase activity"/>
    <property type="evidence" value="ECO:0007669"/>
    <property type="project" value="TreeGrafter"/>
</dbReference>
<dbReference type="RefSeq" id="WP_110610932.1">
    <property type="nucleotide sequence ID" value="NZ_PDOD01000004.1"/>
</dbReference>
<dbReference type="Proteomes" id="UP000248214">
    <property type="component" value="Unassembled WGS sequence"/>
</dbReference>
<protein>
    <recommendedName>
        <fullName evidence="1">N-acetyltransferase domain-containing protein</fullName>
    </recommendedName>
</protein>
<organism evidence="2 3">
    <name type="scientific">Salipaludibacillus keqinensis</name>
    <dbReference type="NCBI Taxonomy" id="2045207"/>
    <lineage>
        <taxon>Bacteria</taxon>
        <taxon>Bacillati</taxon>
        <taxon>Bacillota</taxon>
        <taxon>Bacilli</taxon>
        <taxon>Bacillales</taxon>
        <taxon>Bacillaceae</taxon>
    </lineage>
</organism>